<accession>A0A0N4XL83</accession>
<dbReference type="AlphaFoldDB" id="A0A0N4XL83"/>
<reference evidence="2 3" key="2">
    <citation type="submission" date="2018-11" db="EMBL/GenBank/DDBJ databases">
        <authorList>
            <consortium name="Pathogen Informatics"/>
        </authorList>
    </citation>
    <scope>NUCLEOTIDE SEQUENCE [LARGE SCALE GENOMIC DNA]</scope>
</reference>
<evidence type="ECO:0000256" key="1">
    <source>
        <dbReference type="SAM" id="MobiDB-lite"/>
    </source>
</evidence>
<evidence type="ECO:0000313" key="2">
    <source>
        <dbReference type="EMBL" id="VDL66875.1"/>
    </source>
</evidence>
<evidence type="ECO:0000313" key="3">
    <source>
        <dbReference type="Proteomes" id="UP000271162"/>
    </source>
</evidence>
<evidence type="ECO:0000313" key="4">
    <source>
        <dbReference type="WBParaSite" id="NBR_0000328501-mRNA-1"/>
    </source>
</evidence>
<name>A0A0N4XL83_NIPBR</name>
<feature type="region of interest" description="Disordered" evidence="1">
    <location>
        <begin position="1"/>
        <end position="26"/>
    </location>
</feature>
<keyword evidence="3" id="KW-1185">Reference proteome</keyword>
<proteinExistence type="predicted"/>
<reference evidence="4" key="1">
    <citation type="submission" date="2017-02" db="UniProtKB">
        <authorList>
            <consortium name="WormBaseParasite"/>
        </authorList>
    </citation>
    <scope>IDENTIFICATION</scope>
</reference>
<dbReference type="Proteomes" id="UP000271162">
    <property type="component" value="Unassembled WGS sequence"/>
</dbReference>
<feature type="compositionally biased region" description="Basic and acidic residues" evidence="1">
    <location>
        <begin position="15"/>
        <end position="26"/>
    </location>
</feature>
<organism evidence="4">
    <name type="scientific">Nippostrongylus brasiliensis</name>
    <name type="common">Rat hookworm</name>
    <dbReference type="NCBI Taxonomy" id="27835"/>
    <lineage>
        <taxon>Eukaryota</taxon>
        <taxon>Metazoa</taxon>
        <taxon>Ecdysozoa</taxon>
        <taxon>Nematoda</taxon>
        <taxon>Chromadorea</taxon>
        <taxon>Rhabditida</taxon>
        <taxon>Rhabditina</taxon>
        <taxon>Rhabditomorpha</taxon>
        <taxon>Strongyloidea</taxon>
        <taxon>Heligmosomidae</taxon>
        <taxon>Nippostrongylus</taxon>
    </lineage>
</organism>
<sequence length="84" mass="10045">MFTGRNDAKEEEEEKEKKRNQHDNIGHVEVPLGEALVNFAGLRHALDICLKLKTRFEGKRVELRLDQDKTWRKTDMSRKRRKNR</sequence>
<gene>
    <name evidence="2" type="ORF">NBR_LOCUS3286</name>
</gene>
<protein>
    <submittedName>
        <fullName evidence="4">Costars domain-containing protein</fullName>
    </submittedName>
</protein>
<dbReference type="EMBL" id="UYSL01004771">
    <property type="protein sequence ID" value="VDL66875.1"/>
    <property type="molecule type" value="Genomic_DNA"/>
</dbReference>
<dbReference type="WBParaSite" id="NBR_0000328501-mRNA-1">
    <property type="protein sequence ID" value="NBR_0000328501-mRNA-1"/>
    <property type="gene ID" value="NBR_0000328501"/>
</dbReference>